<evidence type="ECO:0000256" key="1">
    <source>
        <dbReference type="SAM" id="MobiDB-lite"/>
    </source>
</evidence>
<keyword evidence="2" id="KW-0812">Transmembrane</keyword>
<gene>
    <name evidence="4" type="ORF">POBO1169_LOCUS2314</name>
</gene>
<feature type="compositionally biased region" description="Polar residues" evidence="1">
    <location>
        <begin position="13"/>
        <end position="24"/>
    </location>
</feature>
<protein>
    <recommendedName>
        <fullName evidence="3">EF-hand domain-containing protein</fullName>
    </recommendedName>
</protein>
<evidence type="ECO:0000313" key="4">
    <source>
        <dbReference type="EMBL" id="CAD8652091.1"/>
    </source>
</evidence>
<dbReference type="InterPro" id="IPR002048">
    <property type="entry name" value="EF_hand_dom"/>
</dbReference>
<dbReference type="AlphaFoldDB" id="A0A7S0MWA9"/>
<dbReference type="InterPro" id="IPR011992">
    <property type="entry name" value="EF-hand-dom_pair"/>
</dbReference>
<feature type="region of interest" description="Disordered" evidence="1">
    <location>
        <begin position="1"/>
        <end position="37"/>
    </location>
</feature>
<keyword evidence="2" id="KW-0472">Membrane</keyword>
<dbReference type="GO" id="GO:0005509">
    <property type="term" value="F:calcium ion binding"/>
    <property type="evidence" value="ECO:0007669"/>
    <property type="project" value="InterPro"/>
</dbReference>
<sequence>MGKNDNEKALLVPTSSNRAYNQNQSSGSGRSESGSDKEPEIKEVSIWEIICCPCICLAAVFAMFVACMAACCMTILYWGGCMPKVKISHIEKYIYGKELWEVYMDQEGVPQDDTARLFCRDFFKTETFLTRIESLFDQFDMDNSGVLKRDQLVDMMTSLNAAMNETLMSMHGAKYKTTQADYDAMQQTYKQMFDDKHAQLDRETFLALAKIMTAQVVLQATMSGVDVFNYTMRPPTTVVIEEIETPSSTPPPMYGATSAKEPKPSAVVLEQLSDDDDDDKPNFGDSRNSRK</sequence>
<accession>A0A7S0MWA9</accession>
<name>A0A7S0MWA9_9CHLO</name>
<dbReference type="Gene3D" id="1.10.238.10">
    <property type="entry name" value="EF-hand"/>
    <property type="match status" value="1"/>
</dbReference>
<reference evidence="4" key="1">
    <citation type="submission" date="2021-01" db="EMBL/GenBank/DDBJ databases">
        <authorList>
            <person name="Corre E."/>
            <person name="Pelletier E."/>
            <person name="Niang G."/>
            <person name="Scheremetjew M."/>
            <person name="Finn R."/>
            <person name="Kale V."/>
            <person name="Holt S."/>
            <person name="Cochrane G."/>
            <person name="Meng A."/>
            <person name="Brown T."/>
            <person name="Cohen L."/>
        </authorList>
    </citation>
    <scope>NUCLEOTIDE SEQUENCE</scope>
    <source>
        <strain evidence="4">CCMP722</strain>
    </source>
</reference>
<dbReference type="PROSITE" id="PS50222">
    <property type="entry name" value="EF_HAND_2"/>
    <property type="match status" value="1"/>
</dbReference>
<evidence type="ECO:0000259" key="3">
    <source>
        <dbReference type="PROSITE" id="PS50222"/>
    </source>
</evidence>
<feature type="domain" description="EF-hand" evidence="3">
    <location>
        <begin position="127"/>
        <end position="162"/>
    </location>
</feature>
<proteinExistence type="predicted"/>
<evidence type="ECO:0000256" key="2">
    <source>
        <dbReference type="SAM" id="Phobius"/>
    </source>
</evidence>
<keyword evidence="2" id="KW-1133">Transmembrane helix</keyword>
<dbReference type="EMBL" id="HBFA01004573">
    <property type="protein sequence ID" value="CAD8652091.1"/>
    <property type="molecule type" value="Transcribed_RNA"/>
</dbReference>
<dbReference type="SUPFAM" id="SSF47473">
    <property type="entry name" value="EF-hand"/>
    <property type="match status" value="1"/>
</dbReference>
<feature type="region of interest" description="Disordered" evidence="1">
    <location>
        <begin position="245"/>
        <end position="291"/>
    </location>
</feature>
<organism evidence="4">
    <name type="scientific">Pyramimonas obovata</name>
    <dbReference type="NCBI Taxonomy" id="1411642"/>
    <lineage>
        <taxon>Eukaryota</taxon>
        <taxon>Viridiplantae</taxon>
        <taxon>Chlorophyta</taxon>
        <taxon>Pyramimonadophyceae</taxon>
        <taxon>Pyramimonadales</taxon>
        <taxon>Pyramimonadaceae</taxon>
        <taxon>Pyramimonas</taxon>
        <taxon>Pyramimonas incertae sedis</taxon>
    </lineage>
</organism>
<feature type="transmembrane region" description="Helical" evidence="2">
    <location>
        <begin position="46"/>
        <end position="79"/>
    </location>
</feature>